<feature type="binding site" evidence="8">
    <location>
        <begin position="293"/>
        <end position="297"/>
    </location>
    <ligand>
        <name>FMN</name>
        <dbReference type="ChEBI" id="CHEBI:58210"/>
    </ligand>
</feature>
<dbReference type="GO" id="GO:0005737">
    <property type="term" value="C:cytoplasm"/>
    <property type="evidence" value="ECO:0007669"/>
    <property type="project" value="UniProtKB-ARBA"/>
</dbReference>
<feature type="domain" description="FMN hydroxy acid dehydrogenase" evidence="9">
    <location>
        <begin position="6"/>
        <end position="334"/>
    </location>
</feature>
<dbReference type="InterPro" id="IPR000262">
    <property type="entry name" value="FMN-dep_DH"/>
</dbReference>
<evidence type="ECO:0000256" key="2">
    <source>
        <dbReference type="ARBA" id="ARBA00004685"/>
    </source>
</evidence>
<dbReference type="SUPFAM" id="SSF51395">
    <property type="entry name" value="FMN-linked oxidoreductases"/>
    <property type="match status" value="1"/>
</dbReference>
<accession>A0A9Q0AT50</accession>
<dbReference type="GO" id="GO:0016491">
    <property type="term" value="F:oxidoreductase activity"/>
    <property type="evidence" value="ECO:0007669"/>
    <property type="project" value="UniProtKB-KW"/>
</dbReference>
<feature type="binding site" evidence="8">
    <location>
        <position position="175"/>
    </location>
    <ligand>
        <name>glyoxylate</name>
        <dbReference type="ChEBI" id="CHEBI:36655"/>
    </ligand>
</feature>
<evidence type="ECO:0000256" key="6">
    <source>
        <dbReference type="ARBA" id="ARBA00083297"/>
    </source>
</evidence>
<feature type="binding site" evidence="8">
    <location>
        <begin position="316"/>
        <end position="317"/>
    </location>
    <ligand>
        <name>FMN</name>
        <dbReference type="ChEBI" id="CHEBI:58210"/>
    </ligand>
</feature>
<feature type="binding site" evidence="8">
    <location>
        <position position="238"/>
    </location>
    <ligand>
        <name>FMN</name>
        <dbReference type="ChEBI" id="CHEBI:58210"/>
    </ligand>
</feature>
<keyword evidence="8" id="KW-0288">FMN</keyword>
<feature type="binding site" evidence="8">
    <location>
        <position position="114"/>
    </location>
    <ligand>
        <name>FMN</name>
        <dbReference type="ChEBI" id="CHEBI:58210"/>
    </ligand>
</feature>
<evidence type="ECO:0000256" key="4">
    <source>
        <dbReference type="ARBA" id="ARBA00024042"/>
    </source>
</evidence>
<sequence>MANSERACSQVFCIQDLKEAASQKMSKMNRDYYNGGAMDNITLANNEAAFDRYLIRPRVLRDVSSIDTSTKVWGSTVTFPLGFSPSAIQRLAHSDGEVGTSKACAARQVPMCLSGLSNDRLEDVITQSTDGLTPYAIQISPFKDRKIMSNILSRAQAAGYKAVVLTVDAPMFGRRLSDLRNGFKVPDGMTFPNLTSQSSSESQGLGGNVPDLSFDTTATWETEIAYLRSETNMEVWVKGVTTPDDLALAIQHGVDGVIISNHGGRQLDSMPATVDILRECAPIAKGKIRLAIDGGIRRGSDIFKAVALGADFVLVGRIAIWGLAYDGHKGRTSA</sequence>
<dbReference type="Pfam" id="PF01070">
    <property type="entry name" value="FMN_dh"/>
    <property type="match status" value="1"/>
</dbReference>
<evidence type="ECO:0000313" key="10">
    <source>
        <dbReference type="EMBL" id="KAI1879086.1"/>
    </source>
</evidence>
<dbReference type="InterPro" id="IPR012133">
    <property type="entry name" value="Alpha-hydoxy_acid_DH_FMN"/>
</dbReference>
<dbReference type="PANTHER" id="PTHR10578">
    <property type="entry name" value="S -2-HYDROXY-ACID OXIDASE-RELATED"/>
    <property type="match status" value="1"/>
</dbReference>
<reference evidence="10" key="1">
    <citation type="submission" date="2021-03" db="EMBL/GenBank/DDBJ databases">
        <title>Revisited historic fungal species revealed as producer of novel bioactive compounds through whole genome sequencing and comparative genomics.</title>
        <authorList>
            <person name="Vignolle G.A."/>
            <person name="Hochenegger N."/>
            <person name="Mach R.L."/>
            <person name="Mach-Aigner A.R."/>
            <person name="Javad Rahimi M."/>
            <person name="Salim K.A."/>
            <person name="Chan C.M."/>
            <person name="Lim L.B.L."/>
            <person name="Cai F."/>
            <person name="Druzhinina I.S."/>
            <person name="U'Ren J.M."/>
            <person name="Derntl C."/>
        </authorList>
    </citation>
    <scope>NUCLEOTIDE SEQUENCE</scope>
    <source>
        <strain evidence="10">TUCIM 5799</strain>
    </source>
</reference>
<keyword evidence="8" id="KW-0285">Flavoprotein</keyword>
<proteinExistence type="inferred from homology"/>
<comment type="caution">
    <text evidence="10">The sequence shown here is derived from an EMBL/GenBank/DDBJ whole genome shotgun (WGS) entry which is preliminary data.</text>
</comment>
<evidence type="ECO:0000256" key="3">
    <source>
        <dbReference type="ARBA" id="ARBA00023002"/>
    </source>
</evidence>
<evidence type="ECO:0000256" key="7">
    <source>
        <dbReference type="PIRSR" id="PIRSR000138-1"/>
    </source>
</evidence>
<dbReference type="FunFam" id="3.20.20.70:FF:000056">
    <property type="entry name" value="hydroxyacid oxidase 2"/>
    <property type="match status" value="1"/>
</dbReference>
<dbReference type="PROSITE" id="PS00557">
    <property type="entry name" value="FMN_HYDROXY_ACID_DH_1"/>
    <property type="match status" value="1"/>
</dbReference>
<dbReference type="AlphaFoldDB" id="A0A9Q0AT50"/>
<evidence type="ECO:0000256" key="5">
    <source>
        <dbReference type="ARBA" id="ARBA00073420"/>
    </source>
</evidence>
<name>A0A9Q0AT50_9PEZI</name>
<evidence type="ECO:0000313" key="11">
    <source>
        <dbReference type="Proteomes" id="UP000829685"/>
    </source>
</evidence>
<feature type="active site" description="Proton acceptor" evidence="7">
    <location>
        <position position="262"/>
    </location>
</feature>
<dbReference type="Gene3D" id="3.20.20.70">
    <property type="entry name" value="Aldolase class I"/>
    <property type="match status" value="1"/>
</dbReference>
<dbReference type="PIRSF" id="PIRSF000138">
    <property type="entry name" value="Al-hdrx_acd_dh"/>
    <property type="match status" value="1"/>
</dbReference>
<feature type="binding site" evidence="8">
    <location>
        <position position="32"/>
    </location>
    <ligand>
        <name>glyoxylate</name>
        <dbReference type="ChEBI" id="CHEBI:36655"/>
    </ligand>
</feature>
<dbReference type="CDD" id="cd02809">
    <property type="entry name" value="alpha_hydroxyacid_oxid_FMN"/>
    <property type="match status" value="1"/>
</dbReference>
<protein>
    <recommendedName>
        <fullName evidence="5">Oxidase FUB9</fullName>
    </recommendedName>
    <alternativeName>
        <fullName evidence="6">Fusaric acid biosynthesis protein 9</fullName>
    </alternativeName>
</protein>
<dbReference type="PROSITE" id="PS51349">
    <property type="entry name" value="FMN_HYDROXY_ACID_DH_2"/>
    <property type="match status" value="1"/>
</dbReference>
<dbReference type="InterPro" id="IPR008259">
    <property type="entry name" value="FMN_hydac_DH_AS"/>
</dbReference>
<comment type="similarity">
    <text evidence="4">Belongs to the FMN-dependent alpha-hydroxy acid dehydrogenase family.</text>
</comment>
<dbReference type="PANTHER" id="PTHR10578:SF149">
    <property type="entry name" value="2-HYDROXYACID OXIDASE 2"/>
    <property type="match status" value="1"/>
</dbReference>
<feature type="binding site" evidence="8">
    <location>
        <position position="262"/>
    </location>
    <ligand>
        <name>glyoxylate</name>
        <dbReference type="ChEBI" id="CHEBI:36655"/>
    </ligand>
</feature>
<dbReference type="Proteomes" id="UP000829685">
    <property type="component" value="Unassembled WGS sequence"/>
</dbReference>
<feature type="binding site" evidence="8">
    <location>
        <position position="265"/>
    </location>
    <ligand>
        <name>glyoxylate</name>
        <dbReference type="ChEBI" id="CHEBI:36655"/>
    </ligand>
</feature>
<evidence type="ECO:0000259" key="9">
    <source>
        <dbReference type="PROSITE" id="PS51349"/>
    </source>
</evidence>
<evidence type="ECO:0000256" key="1">
    <source>
        <dbReference type="ARBA" id="ARBA00001917"/>
    </source>
</evidence>
<dbReference type="InterPro" id="IPR013785">
    <property type="entry name" value="Aldolase_TIM"/>
</dbReference>
<feature type="binding site" evidence="8">
    <location>
        <position position="166"/>
    </location>
    <ligand>
        <name>FMN</name>
        <dbReference type="ChEBI" id="CHEBI:58210"/>
    </ligand>
</feature>
<feature type="binding site" evidence="8">
    <location>
        <position position="260"/>
    </location>
    <ligand>
        <name>glyoxylate</name>
        <dbReference type="ChEBI" id="CHEBI:36655"/>
    </ligand>
</feature>
<comment type="pathway">
    <text evidence="2">Mycotoxin biosynthesis.</text>
</comment>
<organism evidence="10 11">
    <name type="scientific">Neoarthrinium moseri</name>
    <dbReference type="NCBI Taxonomy" id="1658444"/>
    <lineage>
        <taxon>Eukaryota</taxon>
        <taxon>Fungi</taxon>
        <taxon>Dikarya</taxon>
        <taxon>Ascomycota</taxon>
        <taxon>Pezizomycotina</taxon>
        <taxon>Sordariomycetes</taxon>
        <taxon>Xylariomycetidae</taxon>
        <taxon>Amphisphaeriales</taxon>
        <taxon>Apiosporaceae</taxon>
        <taxon>Neoarthrinium</taxon>
    </lineage>
</organism>
<feature type="binding site" evidence="8">
    <location>
        <begin position="85"/>
        <end position="87"/>
    </location>
    <ligand>
        <name>FMN</name>
        <dbReference type="ChEBI" id="CHEBI:58210"/>
    </ligand>
</feature>
<dbReference type="InterPro" id="IPR037396">
    <property type="entry name" value="FMN_HAD"/>
</dbReference>
<dbReference type="GO" id="GO:0010181">
    <property type="term" value="F:FMN binding"/>
    <property type="evidence" value="ECO:0007669"/>
    <property type="project" value="InterPro"/>
</dbReference>
<gene>
    <name evidence="10" type="ORF">JX265_003263</name>
</gene>
<comment type="cofactor">
    <cofactor evidence="1">
        <name>FMN</name>
        <dbReference type="ChEBI" id="CHEBI:58210"/>
    </cofactor>
</comment>
<evidence type="ECO:0000256" key="8">
    <source>
        <dbReference type="PIRSR" id="PIRSR000138-2"/>
    </source>
</evidence>
<dbReference type="EMBL" id="JAFIMR010000005">
    <property type="protein sequence ID" value="KAI1879086.1"/>
    <property type="molecule type" value="Genomic_DNA"/>
</dbReference>
<keyword evidence="11" id="KW-1185">Reference proteome</keyword>
<keyword evidence="3" id="KW-0560">Oxidoreductase</keyword>